<protein>
    <submittedName>
        <fullName evidence="1">Uncharacterized protein</fullName>
    </submittedName>
</protein>
<dbReference type="InterPro" id="IPR037293">
    <property type="entry name" value="Gal_Oxidase_central_sf"/>
</dbReference>
<gene>
    <name evidence="1" type="ORF">CBER1_07277</name>
</gene>
<organism evidence="1 2">
    <name type="scientific">Cercospora berteroae</name>
    <dbReference type="NCBI Taxonomy" id="357750"/>
    <lineage>
        <taxon>Eukaryota</taxon>
        <taxon>Fungi</taxon>
        <taxon>Dikarya</taxon>
        <taxon>Ascomycota</taxon>
        <taxon>Pezizomycotina</taxon>
        <taxon>Dothideomycetes</taxon>
        <taxon>Dothideomycetidae</taxon>
        <taxon>Mycosphaerellales</taxon>
        <taxon>Mycosphaerellaceae</taxon>
        <taxon>Cercospora</taxon>
    </lineage>
</organism>
<name>A0A2S6BTM1_9PEZI</name>
<dbReference type="OrthoDB" id="2019572at2759"/>
<dbReference type="STRING" id="357750.A0A2S6BTM1"/>
<dbReference type="Gene3D" id="2.130.10.80">
    <property type="entry name" value="Galactose oxidase/kelch, beta-propeller"/>
    <property type="match status" value="1"/>
</dbReference>
<dbReference type="InterPro" id="IPR011043">
    <property type="entry name" value="Gal_Oxase/kelch_b-propeller"/>
</dbReference>
<dbReference type="SUPFAM" id="SSF50965">
    <property type="entry name" value="Galactose oxidase, central domain"/>
    <property type="match status" value="1"/>
</dbReference>
<evidence type="ECO:0000313" key="1">
    <source>
        <dbReference type="EMBL" id="PPJ50824.1"/>
    </source>
</evidence>
<sequence length="234" mass="25772">MLTADPGGQYRSDNHAWLYGWKNGSVFQAGSSIRQNWYGTSNSGSVQQAGSRPNTDHQMCGTSVMYNTGKILSCGGSRNYDGAESTRATHVTTITNAFQSASNERVADMSWPRVYHNSVVLPDGKVLKLLVMRTLNSNFSRTTESLWRYSLHKVFANQTLSNNIKEPECVESQRINTPPGSSTQLCISPLIEAVSPLTIPMFSKCLSKVTFGRALVRRSAGFSLPETYSMLICP</sequence>
<accession>A0A2S6BTM1</accession>
<reference evidence="2" key="1">
    <citation type="journal article" date="2017" name="bioRxiv">
        <title>Conservation of a gene cluster reveals novel cercosporin biosynthetic mechanisms and extends production to the genus Colletotrichum.</title>
        <authorList>
            <person name="de Jonge R."/>
            <person name="Ebert M.K."/>
            <person name="Huitt-Roehl C.R."/>
            <person name="Pal P."/>
            <person name="Suttle J.C."/>
            <person name="Spanner R.E."/>
            <person name="Neubauer J.D."/>
            <person name="Jurick W.M.II."/>
            <person name="Stott K.A."/>
            <person name="Secor G.A."/>
            <person name="Thomma B.P.H.J."/>
            <person name="Van de Peer Y."/>
            <person name="Townsend C.A."/>
            <person name="Bolton M.D."/>
        </authorList>
    </citation>
    <scope>NUCLEOTIDE SEQUENCE [LARGE SCALE GENOMIC DNA]</scope>
    <source>
        <strain evidence="2">CBS538.71</strain>
    </source>
</reference>
<dbReference type="AlphaFoldDB" id="A0A2S6BTM1"/>
<dbReference type="EMBL" id="PNEN01001774">
    <property type="protein sequence ID" value="PPJ50824.1"/>
    <property type="molecule type" value="Genomic_DNA"/>
</dbReference>
<comment type="caution">
    <text evidence="1">The sequence shown here is derived from an EMBL/GenBank/DDBJ whole genome shotgun (WGS) entry which is preliminary data.</text>
</comment>
<keyword evidence="2" id="KW-1185">Reference proteome</keyword>
<proteinExistence type="predicted"/>
<evidence type="ECO:0000313" key="2">
    <source>
        <dbReference type="Proteomes" id="UP000237631"/>
    </source>
</evidence>
<dbReference type="Proteomes" id="UP000237631">
    <property type="component" value="Unassembled WGS sequence"/>
</dbReference>